<dbReference type="GO" id="GO:0005829">
    <property type="term" value="C:cytosol"/>
    <property type="evidence" value="ECO:0007669"/>
    <property type="project" value="TreeGrafter"/>
</dbReference>
<accession>A0AA41URJ3</accession>
<keyword evidence="7" id="KW-1185">Reference proteome</keyword>
<evidence type="ECO:0000256" key="4">
    <source>
        <dbReference type="PROSITE-ProRule" id="PRU00169"/>
    </source>
</evidence>
<dbReference type="GO" id="GO:0000156">
    <property type="term" value="F:phosphorelay response regulator activity"/>
    <property type="evidence" value="ECO:0007669"/>
    <property type="project" value="TreeGrafter"/>
</dbReference>
<evidence type="ECO:0000256" key="2">
    <source>
        <dbReference type="ARBA" id="ARBA00023012"/>
    </source>
</evidence>
<name>A0AA41URJ3_9BACT</name>
<sequence length="145" mass="16000">MENANGNHGPAAEEKFPSGVRLLLVDDEEAYVNVLSNRLRKRGFLVTKTFSGTEALQQLRRQEFDVAVLDLKMADMDGIEVLRIIKLIDPQMQVIMLTGHGSATACKQGLELGAFDYLTKPCELDALVKKIGEAFKAKQNASPTH</sequence>
<reference evidence="6" key="1">
    <citation type="submission" date="2022-04" db="EMBL/GenBank/DDBJ databases">
        <title>Desulfatitalea alkaliphila sp. nov., a novel anaerobic sulfate-reducing bacterium isolated from terrestrial mud volcano, Taman Peninsula, Russia.</title>
        <authorList>
            <person name="Khomyakova M.A."/>
            <person name="Merkel A.Y."/>
            <person name="Slobodkin A.I."/>
        </authorList>
    </citation>
    <scope>NUCLEOTIDE SEQUENCE</scope>
    <source>
        <strain evidence="6">M08but</strain>
    </source>
</reference>
<evidence type="ECO:0000313" key="7">
    <source>
        <dbReference type="Proteomes" id="UP001165427"/>
    </source>
</evidence>
<evidence type="ECO:0000256" key="3">
    <source>
        <dbReference type="ARBA" id="ARBA00023125"/>
    </source>
</evidence>
<proteinExistence type="predicted"/>
<keyword evidence="2" id="KW-0902">Two-component regulatory system</keyword>
<gene>
    <name evidence="6" type="ORF">MRX98_17660</name>
</gene>
<feature type="domain" description="Response regulatory" evidence="5">
    <location>
        <begin position="21"/>
        <end position="135"/>
    </location>
</feature>
<dbReference type="PANTHER" id="PTHR48111:SF40">
    <property type="entry name" value="PHOSPHATE REGULON TRANSCRIPTIONAL REGULATORY PROTEIN PHOB"/>
    <property type="match status" value="1"/>
</dbReference>
<dbReference type="InterPro" id="IPR011006">
    <property type="entry name" value="CheY-like_superfamily"/>
</dbReference>
<comment type="caution">
    <text evidence="6">The sequence shown here is derived from an EMBL/GenBank/DDBJ whole genome shotgun (WGS) entry which is preliminary data.</text>
</comment>
<dbReference type="SMART" id="SM00448">
    <property type="entry name" value="REC"/>
    <property type="match status" value="1"/>
</dbReference>
<evidence type="ECO:0000259" key="5">
    <source>
        <dbReference type="PROSITE" id="PS50110"/>
    </source>
</evidence>
<dbReference type="GO" id="GO:0032993">
    <property type="term" value="C:protein-DNA complex"/>
    <property type="evidence" value="ECO:0007669"/>
    <property type="project" value="TreeGrafter"/>
</dbReference>
<dbReference type="GO" id="GO:0006355">
    <property type="term" value="P:regulation of DNA-templated transcription"/>
    <property type="evidence" value="ECO:0007669"/>
    <property type="project" value="TreeGrafter"/>
</dbReference>
<dbReference type="AlphaFoldDB" id="A0AA41URJ3"/>
<dbReference type="Gene3D" id="3.40.50.2300">
    <property type="match status" value="1"/>
</dbReference>
<dbReference type="Proteomes" id="UP001165427">
    <property type="component" value="Unassembled WGS sequence"/>
</dbReference>
<dbReference type="PROSITE" id="PS50110">
    <property type="entry name" value="RESPONSE_REGULATORY"/>
    <property type="match status" value="1"/>
</dbReference>
<evidence type="ECO:0000313" key="6">
    <source>
        <dbReference type="EMBL" id="MCJ8502408.1"/>
    </source>
</evidence>
<keyword evidence="1 4" id="KW-0597">Phosphoprotein</keyword>
<dbReference type="InterPro" id="IPR001789">
    <property type="entry name" value="Sig_transdc_resp-reg_receiver"/>
</dbReference>
<dbReference type="InterPro" id="IPR039420">
    <property type="entry name" value="WalR-like"/>
</dbReference>
<dbReference type="SUPFAM" id="SSF52172">
    <property type="entry name" value="CheY-like"/>
    <property type="match status" value="1"/>
</dbReference>
<dbReference type="GO" id="GO:0000976">
    <property type="term" value="F:transcription cis-regulatory region binding"/>
    <property type="evidence" value="ECO:0007669"/>
    <property type="project" value="TreeGrafter"/>
</dbReference>
<evidence type="ECO:0000256" key="1">
    <source>
        <dbReference type="ARBA" id="ARBA00022553"/>
    </source>
</evidence>
<organism evidence="6 7">
    <name type="scientific">Desulfatitalea alkaliphila</name>
    <dbReference type="NCBI Taxonomy" id="2929485"/>
    <lineage>
        <taxon>Bacteria</taxon>
        <taxon>Pseudomonadati</taxon>
        <taxon>Thermodesulfobacteriota</taxon>
        <taxon>Desulfobacteria</taxon>
        <taxon>Desulfobacterales</taxon>
        <taxon>Desulfosarcinaceae</taxon>
        <taxon>Desulfatitalea</taxon>
    </lineage>
</organism>
<dbReference type="PANTHER" id="PTHR48111">
    <property type="entry name" value="REGULATOR OF RPOS"/>
    <property type="match status" value="1"/>
</dbReference>
<feature type="modified residue" description="4-aspartylphosphate" evidence="4">
    <location>
        <position position="70"/>
    </location>
</feature>
<dbReference type="Pfam" id="PF00072">
    <property type="entry name" value="Response_reg"/>
    <property type="match status" value="1"/>
</dbReference>
<keyword evidence="3" id="KW-0238">DNA-binding</keyword>
<dbReference type="EMBL" id="JALJRB010000025">
    <property type="protein sequence ID" value="MCJ8502408.1"/>
    <property type="molecule type" value="Genomic_DNA"/>
</dbReference>
<protein>
    <submittedName>
        <fullName evidence="6">Response regulator</fullName>
    </submittedName>
</protein>